<protein>
    <submittedName>
        <fullName evidence="1">1642_t:CDS:1</fullName>
    </submittedName>
</protein>
<organism evidence="1 2">
    <name type="scientific">Gigaspora margarita</name>
    <dbReference type="NCBI Taxonomy" id="4874"/>
    <lineage>
        <taxon>Eukaryota</taxon>
        <taxon>Fungi</taxon>
        <taxon>Fungi incertae sedis</taxon>
        <taxon>Mucoromycota</taxon>
        <taxon>Glomeromycotina</taxon>
        <taxon>Glomeromycetes</taxon>
        <taxon>Diversisporales</taxon>
        <taxon>Gigasporaceae</taxon>
        <taxon>Gigaspora</taxon>
    </lineage>
</organism>
<gene>
    <name evidence="1" type="ORF">GMARGA_LOCUS14761</name>
</gene>
<evidence type="ECO:0000313" key="1">
    <source>
        <dbReference type="EMBL" id="CAG8735007.1"/>
    </source>
</evidence>
<name>A0ABN7V6C6_GIGMA</name>
<proteinExistence type="predicted"/>
<accession>A0ABN7V6C6</accession>
<sequence>MTVELLRNYVVKMNFVALVDFSAEVNRVCGGGKHEAACYGVPQSNIRVKCR</sequence>
<dbReference type="Proteomes" id="UP000789901">
    <property type="component" value="Unassembled WGS sequence"/>
</dbReference>
<reference evidence="1 2" key="1">
    <citation type="submission" date="2021-06" db="EMBL/GenBank/DDBJ databases">
        <authorList>
            <person name="Kallberg Y."/>
            <person name="Tangrot J."/>
            <person name="Rosling A."/>
        </authorList>
    </citation>
    <scope>NUCLEOTIDE SEQUENCE [LARGE SCALE GENOMIC DNA]</scope>
    <source>
        <strain evidence="1 2">120-4 pot B 10/14</strain>
    </source>
</reference>
<evidence type="ECO:0000313" key="2">
    <source>
        <dbReference type="Proteomes" id="UP000789901"/>
    </source>
</evidence>
<dbReference type="EMBL" id="CAJVQB010009909">
    <property type="protein sequence ID" value="CAG8735007.1"/>
    <property type="molecule type" value="Genomic_DNA"/>
</dbReference>
<keyword evidence="2" id="KW-1185">Reference proteome</keyword>
<comment type="caution">
    <text evidence="1">The sequence shown here is derived from an EMBL/GenBank/DDBJ whole genome shotgun (WGS) entry which is preliminary data.</text>
</comment>